<dbReference type="EMBL" id="HACG01004602">
    <property type="protein sequence ID" value="CEK51467.1"/>
    <property type="molecule type" value="Transcribed_RNA"/>
</dbReference>
<dbReference type="SUPFAM" id="SSF101912">
    <property type="entry name" value="Sema domain"/>
    <property type="match status" value="1"/>
</dbReference>
<protein>
    <submittedName>
        <fullName evidence="1">Uncharacterized protein</fullName>
    </submittedName>
</protein>
<organism evidence="1">
    <name type="scientific">Arion vulgaris</name>
    <dbReference type="NCBI Taxonomy" id="1028688"/>
    <lineage>
        <taxon>Eukaryota</taxon>
        <taxon>Metazoa</taxon>
        <taxon>Spiralia</taxon>
        <taxon>Lophotrochozoa</taxon>
        <taxon>Mollusca</taxon>
        <taxon>Gastropoda</taxon>
        <taxon>Heterobranchia</taxon>
        <taxon>Euthyneura</taxon>
        <taxon>Panpulmonata</taxon>
        <taxon>Eupulmonata</taxon>
        <taxon>Stylommatophora</taxon>
        <taxon>Helicina</taxon>
        <taxon>Arionoidea</taxon>
        <taxon>Arionidae</taxon>
        <taxon>Arion</taxon>
    </lineage>
</organism>
<evidence type="ECO:0000313" key="1">
    <source>
        <dbReference type="EMBL" id="CEK51467.1"/>
    </source>
</evidence>
<dbReference type="AlphaFoldDB" id="A0A0B6Y5A8"/>
<dbReference type="InterPro" id="IPR015943">
    <property type="entry name" value="WD40/YVTN_repeat-like_dom_sf"/>
</dbReference>
<feature type="non-terminal residue" evidence="1">
    <location>
        <position position="104"/>
    </location>
</feature>
<proteinExistence type="predicted"/>
<dbReference type="Gene3D" id="2.130.10.10">
    <property type="entry name" value="YVTN repeat-like/Quinoprotein amine dehydrogenase"/>
    <property type="match status" value="1"/>
</dbReference>
<name>A0A0B6Y5A8_9EUPU</name>
<gene>
    <name evidence="1" type="primary">ORF13490</name>
</gene>
<reference evidence="1" key="1">
    <citation type="submission" date="2014-12" db="EMBL/GenBank/DDBJ databases">
        <title>Insight into the proteome of Arion vulgaris.</title>
        <authorList>
            <person name="Aradska J."/>
            <person name="Bulat T."/>
            <person name="Smidak R."/>
            <person name="Sarate P."/>
            <person name="Gangsoo J."/>
            <person name="Sialana F."/>
            <person name="Bilban M."/>
            <person name="Lubec G."/>
        </authorList>
    </citation>
    <scope>NUCLEOTIDE SEQUENCE</scope>
    <source>
        <tissue evidence="1">Skin</tissue>
    </source>
</reference>
<dbReference type="InterPro" id="IPR036352">
    <property type="entry name" value="Semap_dom_sf"/>
</dbReference>
<sequence length="104" mass="11477">YPALEGVKGMESRSVLHIPDAKITSIRAVKEAGEFIVHAGTAKGQIIKILLDKKYQATEVTRLNLGVSDPVLDILNSRIPERIYALTTTKAYLLQTNHCESRTS</sequence>
<accession>A0A0B6Y5A8</accession>
<feature type="non-terminal residue" evidence="1">
    <location>
        <position position="1"/>
    </location>
</feature>